<proteinExistence type="inferred from homology"/>
<evidence type="ECO:0000313" key="4">
    <source>
        <dbReference type="EMBL" id="EDK45289.1"/>
    </source>
</evidence>
<feature type="compositionally biased region" description="Basic and acidic residues" evidence="3">
    <location>
        <begin position="608"/>
        <end position="626"/>
    </location>
</feature>
<feature type="region of interest" description="Disordered" evidence="3">
    <location>
        <begin position="566"/>
        <end position="639"/>
    </location>
</feature>
<feature type="compositionally biased region" description="Basic and acidic residues" evidence="3">
    <location>
        <begin position="566"/>
        <end position="579"/>
    </location>
</feature>
<dbReference type="VEuPathDB" id="FungiDB:LELG_03468"/>
<keyword evidence="2" id="KW-0131">Cell cycle</keyword>
<sequence>MSFWPFNNSFNNNNALLKFLDSVHDLSLVTIEDMTKDPTLMQEIINELHNIKGHYNNAKNGSFQFLPTGAENGSDSASFTSSTDNSNSNSTKEIKDGKLIELLIQPHILRGFIVILEESVEFFHQLRIKEEEKIVNSIEENNPTTDIEENDEMEEAKTEVETPDEKFRKCVQSAADILAIDMWIISNRIIETPGIMDELWLLLKLPNLHENSPTVPYLVRILDQLLDLNSIELLNYVRRQENLVDTFLDKIEVPAIMDFFFRIIQTDKPDSPTGILETIALQGVIKKLIEILKPQSETQFENTPYIPDHQQYFRQSSATDFLKALVTISSNAALAVVMETNIGPNQLTRELVTPEIVNTIIHDIMLKKVKDKDGKIQTNKHGINNCVSIIIELIRKNNSDYDLNCGSYSSMLQTGDGTPGEVNSFVMFQWLKDFEQNPPSQRDPIYLGDMLQLFSENLSNFQELLEIEPIPPSKVQTDILGFTRFKISELIAELLHCSNMILLNSKKIRRIIRIRDQIRSQQSKRLRKALEDKIAFKETNAADIHDVTLGLDDVSLDDVHFDTHLHNNNVHDDERHGNGDDDDDEEGEKEKEEKEEEGEEENHSNINNHDDVDKAGDERRGDENSLLHDVPTPNSVSNSTSALLKDLELTEDSEDEEPSISPENPFVCTDRDAAIRLDPCVGDYFKIKLIDLNILANIVSKFTKYEWNNFFHNVVFDLIQQIFNGKLNSYNSYLIVELFKTDKCDLTGVIARSFEIEIEPRPGYMGHLILIGEEIVKFTSLYKPDLISPVIVEAVSNQRWIWFINEVLSKTREIYNVVLGADNGDEDTDYGFDTSTVGYLDADEPKKIILGDSSNHDEFVRDNTDSSLNGGFNTDKNANGNAISDENANANTKTNKDKDEDEDMYMDVGPRVADVEVGRMTPDGNLSKHKMLEDDDEDDMLHSEHAKYDEDLSGSSSEEDDEDEEDDDASNELRRVSKHTE</sequence>
<dbReference type="GeneID" id="5232421"/>
<dbReference type="GO" id="GO:0005829">
    <property type="term" value="C:cytosol"/>
    <property type="evidence" value="ECO:0007669"/>
    <property type="project" value="TreeGrafter"/>
</dbReference>
<feature type="compositionally biased region" description="Basic and acidic residues" evidence="3">
    <location>
        <begin position="971"/>
        <end position="981"/>
    </location>
</feature>
<dbReference type="OMA" id="SDYDLNC"/>
<feature type="compositionally biased region" description="Acidic residues" evidence="3">
    <location>
        <begin position="580"/>
        <end position="600"/>
    </location>
</feature>
<dbReference type="EMBL" id="CH981527">
    <property type="protein sequence ID" value="EDK45289.1"/>
    <property type="molecule type" value="Genomic_DNA"/>
</dbReference>
<protein>
    <submittedName>
        <fullName evidence="4">Uncharacterized protein</fullName>
    </submittedName>
</protein>
<dbReference type="Pfam" id="PF04499">
    <property type="entry name" value="SAPS"/>
    <property type="match status" value="1"/>
</dbReference>
<feature type="region of interest" description="Disordered" evidence="3">
    <location>
        <begin position="860"/>
        <end position="981"/>
    </location>
</feature>
<dbReference type="InParanoid" id="A5E1I1"/>
<dbReference type="eggNOG" id="KOG2073">
    <property type="taxonomic scope" value="Eukaryota"/>
</dbReference>
<evidence type="ECO:0000256" key="3">
    <source>
        <dbReference type="SAM" id="MobiDB-lite"/>
    </source>
</evidence>
<dbReference type="GO" id="GO:0005634">
    <property type="term" value="C:nucleus"/>
    <property type="evidence" value="ECO:0007669"/>
    <property type="project" value="TreeGrafter"/>
</dbReference>
<feature type="compositionally biased region" description="Polar residues" evidence="3">
    <location>
        <begin position="865"/>
        <end position="884"/>
    </location>
</feature>
<dbReference type="AlphaFoldDB" id="A5E1I1"/>
<feature type="compositionally biased region" description="Acidic residues" evidence="3">
    <location>
        <begin position="957"/>
        <end position="970"/>
    </location>
</feature>
<dbReference type="PANTHER" id="PTHR12634">
    <property type="entry name" value="SIT4 YEAST -ASSOCIATING PROTEIN-RELATED"/>
    <property type="match status" value="1"/>
</dbReference>
<dbReference type="KEGG" id="lel:PVL30_002958"/>
<evidence type="ECO:0000313" key="5">
    <source>
        <dbReference type="Proteomes" id="UP000001996"/>
    </source>
</evidence>
<dbReference type="GO" id="GO:0019888">
    <property type="term" value="F:protein phosphatase regulator activity"/>
    <property type="evidence" value="ECO:0007669"/>
    <property type="project" value="TreeGrafter"/>
</dbReference>
<dbReference type="OrthoDB" id="295029at2759"/>
<dbReference type="STRING" id="379508.A5E1I1"/>
<dbReference type="PANTHER" id="PTHR12634:SF8">
    <property type="entry name" value="FIERY MOUNTAIN, ISOFORM D"/>
    <property type="match status" value="1"/>
</dbReference>
<dbReference type="HOGENOM" id="CLU_003676_2_0_1"/>
<dbReference type="Proteomes" id="UP000001996">
    <property type="component" value="Unassembled WGS sequence"/>
</dbReference>
<comment type="similarity">
    <text evidence="1">Belongs to the SAPS family.</text>
</comment>
<dbReference type="InterPro" id="IPR007587">
    <property type="entry name" value="SAPS"/>
</dbReference>
<organism evidence="4 5">
    <name type="scientific">Lodderomyces elongisporus (strain ATCC 11503 / CBS 2605 / JCM 1781 / NBRC 1676 / NRRL YB-4239)</name>
    <name type="common">Yeast</name>
    <name type="synonym">Saccharomyces elongisporus</name>
    <dbReference type="NCBI Taxonomy" id="379508"/>
    <lineage>
        <taxon>Eukaryota</taxon>
        <taxon>Fungi</taxon>
        <taxon>Dikarya</taxon>
        <taxon>Ascomycota</taxon>
        <taxon>Saccharomycotina</taxon>
        <taxon>Pichiomycetes</taxon>
        <taxon>Debaryomycetaceae</taxon>
        <taxon>Candida/Lodderomyces clade</taxon>
        <taxon>Lodderomyces</taxon>
    </lineage>
</organism>
<dbReference type="GO" id="GO:0019903">
    <property type="term" value="F:protein phosphatase binding"/>
    <property type="evidence" value="ECO:0007669"/>
    <property type="project" value="InterPro"/>
</dbReference>
<gene>
    <name evidence="4" type="ORF">LELG_03468</name>
</gene>
<name>A5E1I1_LODEL</name>
<accession>A5E1I1</accession>
<evidence type="ECO:0000256" key="1">
    <source>
        <dbReference type="ARBA" id="ARBA00006180"/>
    </source>
</evidence>
<evidence type="ECO:0000256" key="2">
    <source>
        <dbReference type="ARBA" id="ARBA00023306"/>
    </source>
</evidence>
<feature type="compositionally biased region" description="Basic and acidic residues" evidence="3">
    <location>
        <begin position="940"/>
        <end position="950"/>
    </location>
</feature>
<reference evidence="4 5" key="1">
    <citation type="journal article" date="2009" name="Nature">
        <title>Evolution of pathogenicity and sexual reproduction in eight Candida genomes.</title>
        <authorList>
            <person name="Butler G."/>
            <person name="Rasmussen M.D."/>
            <person name="Lin M.F."/>
            <person name="Santos M.A."/>
            <person name="Sakthikumar S."/>
            <person name="Munro C.A."/>
            <person name="Rheinbay E."/>
            <person name="Grabherr M."/>
            <person name="Forche A."/>
            <person name="Reedy J.L."/>
            <person name="Agrafioti I."/>
            <person name="Arnaud M.B."/>
            <person name="Bates S."/>
            <person name="Brown A.J."/>
            <person name="Brunke S."/>
            <person name="Costanzo M.C."/>
            <person name="Fitzpatrick D.A."/>
            <person name="de Groot P.W."/>
            <person name="Harris D."/>
            <person name="Hoyer L.L."/>
            <person name="Hube B."/>
            <person name="Klis F.M."/>
            <person name="Kodira C."/>
            <person name="Lennard N."/>
            <person name="Logue M.E."/>
            <person name="Martin R."/>
            <person name="Neiman A.M."/>
            <person name="Nikolaou E."/>
            <person name="Quail M.A."/>
            <person name="Quinn J."/>
            <person name="Santos M.C."/>
            <person name="Schmitzberger F.F."/>
            <person name="Sherlock G."/>
            <person name="Shah P."/>
            <person name="Silverstein K.A."/>
            <person name="Skrzypek M.S."/>
            <person name="Soll D."/>
            <person name="Staggs R."/>
            <person name="Stansfield I."/>
            <person name="Stumpf M.P."/>
            <person name="Sudbery P.E."/>
            <person name="Srikantha T."/>
            <person name="Zeng Q."/>
            <person name="Berman J."/>
            <person name="Berriman M."/>
            <person name="Heitman J."/>
            <person name="Gow N.A."/>
            <person name="Lorenz M.C."/>
            <person name="Birren B.W."/>
            <person name="Kellis M."/>
            <person name="Cuomo C.A."/>
        </authorList>
    </citation>
    <scope>NUCLEOTIDE SEQUENCE [LARGE SCALE GENOMIC DNA]</scope>
    <source>
        <strain evidence="5">ATCC 11503 / BCRC 21390 / CBS 2605 / JCM 1781 / NBRC 1676 / NRRL YB-4239</strain>
    </source>
</reference>
<keyword evidence="5" id="KW-1185">Reference proteome</keyword>